<dbReference type="Proteomes" id="UP000191171">
    <property type="component" value="Unassembled WGS sequence"/>
</dbReference>
<evidence type="ECO:0000313" key="3">
    <source>
        <dbReference type="Proteomes" id="UP000191171"/>
    </source>
</evidence>
<organism evidence="2 3">
    <name type="scientific">Enterococcus faecium</name>
    <name type="common">Streptococcus faecium</name>
    <dbReference type="NCBI Taxonomy" id="1352"/>
    <lineage>
        <taxon>Bacteria</taxon>
        <taxon>Bacillati</taxon>
        <taxon>Bacillota</taxon>
        <taxon>Bacilli</taxon>
        <taxon>Lactobacillales</taxon>
        <taxon>Enterococcaceae</taxon>
        <taxon>Enterococcus</taxon>
    </lineage>
</organism>
<gene>
    <name evidence="2" type="ORF">B1P95_06580</name>
    <name evidence="1" type="ORF">GBM73_05470</name>
</gene>
<comment type="caution">
    <text evidence="2">The sequence shown here is derived from an EMBL/GenBank/DDBJ whole genome shotgun (WGS) entry which is preliminary data.</text>
</comment>
<dbReference type="EMBL" id="MVGJ01000030">
    <property type="protein sequence ID" value="OOL82932.1"/>
    <property type="molecule type" value="Genomic_DNA"/>
</dbReference>
<evidence type="ECO:0000313" key="4">
    <source>
        <dbReference type="Proteomes" id="UP000469871"/>
    </source>
</evidence>
<reference evidence="1 4" key="2">
    <citation type="submission" date="2019-10" db="EMBL/GenBank/DDBJ databases">
        <title>Evolutionary dynamics of vancomycin-resistant Enterococcus faecium during gastrointestinal tract colonization and bloodstream infection in immunocompromised pediatric patients.</title>
        <authorList>
            <person name="Chilambi G.S."/>
            <person name="Nordstrom H.R."/>
            <person name="Evans D.R."/>
            <person name="Ferrolino J."/>
            <person name="Hayden R.T."/>
            <person name="Maron G.M."/>
            <person name="Vo A.N."/>
            <person name="Gilmore M.S."/>
            <person name="Wolf J."/>
            <person name="Rosch J.W."/>
            <person name="Van Tyne D."/>
        </authorList>
    </citation>
    <scope>NUCLEOTIDE SEQUENCE [LARGE SCALE GENOMIC DNA]</scope>
    <source>
        <strain evidence="1 4">VRECG27</strain>
    </source>
</reference>
<name>A0A1M2WML4_ENTFC</name>
<dbReference type="EMBL" id="WEFP01000001">
    <property type="protein sequence ID" value="KAB7576792.1"/>
    <property type="molecule type" value="Genomic_DNA"/>
</dbReference>
<dbReference type="AlphaFoldDB" id="A0A1M2WML4"/>
<proteinExistence type="predicted"/>
<sequence>MVKVREQFKIVSDEDNVYKIKIVNINEYREADHKYLVDLYMNDKYLGEGFCGDSLFDDERILKEETE</sequence>
<evidence type="ECO:0000313" key="2">
    <source>
        <dbReference type="EMBL" id="OOL82932.1"/>
    </source>
</evidence>
<evidence type="ECO:0000313" key="1">
    <source>
        <dbReference type="EMBL" id="KAB7576792.1"/>
    </source>
</evidence>
<protein>
    <submittedName>
        <fullName evidence="2">Uncharacterized protein</fullName>
    </submittedName>
</protein>
<accession>A0A1M2WML4</accession>
<dbReference type="Proteomes" id="UP000469871">
    <property type="component" value="Unassembled WGS sequence"/>
</dbReference>
<reference evidence="2 3" key="1">
    <citation type="submission" date="2017-02" db="EMBL/GenBank/DDBJ databases">
        <title>Clonality and virulence of isolates of VRE in Hematopoietic Stem Cell Transplanted (HSCT) patients.</title>
        <authorList>
            <person name="Marchi A.P."/>
            <person name="Martins R.C."/>
            <person name="Marie S.K."/>
            <person name="Levin A.S."/>
            <person name="Costa S.F."/>
        </authorList>
    </citation>
    <scope>NUCLEOTIDE SEQUENCE [LARGE SCALE GENOMIC DNA]</scope>
    <source>
        <strain evidence="2 3">LIM1759</strain>
    </source>
</reference>